<sequence length="167" mass="18330">MSCLVTTNGGRAKVSGIEAETVLTPVRYIRADFSVAYLDAHYDEFALPPYNFAGRQLDRSPDWVVTAGTQYTIPLGSAGELVAGARTRVSDSYSLFIIGSRNFYRQPSFMKTDLTLTYNAPDARFYVQGYVKNLEDAVTVSTVVVGARASVQVADPRTYGVRAGFKF</sequence>
<evidence type="ECO:0000259" key="11">
    <source>
        <dbReference type="Pfam" id="PF00593"/>
    </source>
</evidence>
<evidence type="ECO:0000256" key="2">
    <source>
        <dbReference type="ARBA" id="ARBA00022448"/>
    </source>
</evidence>
<name>A0A5C6UEA4_9SPHN</name>
<dbReference type="GO" id="GO:0006826">
    <property type="term" value="P:iron ion transport"/>
    <property type="evidence" value="ECO:0007669"/>
    <property type="project" value="UniProtKB-KW"/>
</dbReference>
<keyword evidence="6" id="KW-0408">Iron</keyword>
<evidence type="ECO:0000256" key="10">
    <source>
        <dbReference type="ARBA" id="ARBA00023237"/>
    </source>
</evidence>
<feature type="domain" description="TonB-dependent receptor-like beta-barrel" evidence="11">
    <location>
        <begin position="5"/>
        <end position="134"/>
    </location>
</feature>
<organism evidence="12 13">
    <name type="scientific">Sphingomonas ginsenosidivorax</name>
    <dbReference type="NCBI Taxonomy" id="862135"/>
    <lineage>
        <taxon>Bacteria</taxon>
        <taxon>Pseudomonadati</taxon>
        <taxon>Pseudomonadota</taxon>
        <taxon>Alphaproteobacteria</taxon>
        <taxon>Sphingomonadales</taxon>
        <taxon>Sphingomonadaceae</taxon>
        <taxon>Sphingomonas</taxon>
    </lineage>
</organism>
<proteinExistence type="predicted"/>
<dbReference type="GO" id="GO:0009279">
    <property type="term" value="C:cell outer membrane"/>
    <property type="evidence" value="ECO:0007669"/>
    <property type="project" value="UniProtKB-SubCell"/>
</dbReference>
<evidence type="ECO:0000256" key="6">
    <source>
        <dbReference type="ARBA" id="ARBA00023004"/>
    </source>
</evidence>
<dbReference type="Pfam" id="PF00593">
    <property type="entry name" value="TonB_dep_Rec_b-barrel"/>
    <property type="match status" value="1"/>
</dbReference>
<evidence type="ECO:0000256" key="7">
    <source>
        <dbReference type="ARBA" id="ARBA00023065"/>
    </source>
</evidence>
<evidence type="ECO:0000313" key="13">
    <source>
        <dbReference type="Proteomes" id="UP000321250"/>
    </source>
</evidence>
<dbReference type="Proteomes" id="UP000321250">
    <property type="component" value="Unassembled WGS sequence"/>
</dbReference>
<dbReference type="InterPro" id="IPR039426">
    <property type="entry name" value="TonB-dep_rcpt-like"/>
</dbReference>
<evidence type="ECO:0000256" key="8">
    <source>
        <dbReference type="ARBA" id="ARBA00023077"/>
    </source>
</evidence>
<dbReference type="SUPFAM" id="SSF56935">
    <property type="entry name" value="Porins"/>
    <property type="match status" value="1"/>
</dbReference>
<comment type="subcellular location">
    <subcellularLocation>
        <location evidence="1">Cell outer membrane</location>
        <topology evidence="1">Multi-pass membrane protein</topology>
    </subcellularLocation>
</comment>
<dbReference type="InterPro" id="IPR036942">
    <property type="entry name" value="Beta-barrel_TonB_sf"/>
</dbReference>
<gene>
    <name evidence="12" type="ORF">FSB78_09110</name>
</gene>
<keyword evidence="8" id="KW-0798">TonB box</keyword>
<keyword evidence="5" id="KW-0812">Transmembrane</keyword>
<dbReference type="PANTHER" id="PTHR32552">
    <property type="entry name" value="FERRICHROME IRON RECEPTOR-RELATED"/>
    <property type="match status" value="1"/>
</dbReference>
<accession>A0A5C6UEA4</accession>
<keyword evidence="9" id="KW-0472">Membrane</keyword>
<evidence type="ECO:0000256" key="5">
    <source>
        <dbReference type="ARBA" id="ARBA00022692"/>
    </source>
</evidence>
<dbReference type="AlphaFoldDB" id="A0A5C6UEA4"/>
<evidence type="ECO:0000256" key="1">
    <source>
        <dbReference type="ARBA" id="ARBA00004571"/>
    </source>
</evidence>
<evidence type="ECO:0000256" key="3">
    <source>
        <dbReference type="ARBA" id="ARBA00022452"/>
    </source>
</evidence>
<protein>
    <submittedName>
        <fullName evidence="12">TonB-dependent receptor</fullName>
    </submittedName>
</protein>
<keyword evidence="12" id="KW-0675">Receptor</keyword>
<keyword evidence="13" id="KW-1185">Reference proteome</keyword>
<dbReference type="OrthoDB" id="7208812at2"/>
<keyword evidence="10" id="KW-0998">Cell outer membrane</keyword>
<dbReference type="EMBL" id="VOQR01000001">
    <property type="protein sequence ID" value="TXC71093.1"/>
    <property type="molecule type" value="Genomic_DNA"/>
</dbReference>
<dbReference type="InterPro" id="IPR000531">
    <property type="entry name" value="Beta-barrel_TonB"/>
</dbReference>
<comment type="caution">
    <text evidence="12">The sequence shown here is derived from an EMBL/GenBank/DDBJ whole genome shotgun (WGS) entry which is preliminary data.</text>
</comment>
<reference evidence="12 13" key="1">
    <citation type="journal article" date="2013" name="Antonie Van Leeuwenhoek">
        <title>Sphingomonas ginsenosidivorax sp. nov., with the ability to transform ginsenosides.</title>
        <authorList>
            <person name="Jin X.F."/>
            <person name="Kim J.K."/>
            <person name="Liu Q.M."/>
            <person name="Kang M.S."/>
            <person name="He D."/>
            <person name="Jin F.X."/>
            <person name="Kim S.C."/>
            <person name="Im W.T."/>
        </authorList>
    </citation>
    <scope>NUCLEOTIDE SEQUENCE [LARGE SCALE GENOMIC DNA]</scope>
    <source>
        <strain evidence="12 13">KHI67</strain>
    </source>
</reference>
<dbReference type="Gene3D" id="2.40.170.20">
    <property type="entry name" value="TonB-dependent receptor, beta-barrel domain"/>
    <property type="match status" value="1"/>
</dbReference>
<keyword evidence="7" id="KW-0406">Ion transport</keyword>
<evidence type="ECO:0000256" key="9">
    <source>
        <dbReference type="ARBA" id="ARBA00023136"/>
    </source>
</evidence>
<keyword evidence="2" id="KW-0813">Transport</keyword>
<dbReference type="PANTHER" id="PTHR32552:SF81">
    <property type="entry name" value="TONB-DEPENDENT OUTER MEMBRANE RECEPTOR"/>
    <property type="match status" value="1"/>
</dbReference>
<keyword evidence="3" id="KW-1134">Transmembrane beta strand</keyword>
<keyword evidence="4" id="KW-0410">Iron transport</keyword>
<evidence type="ECO:0000256" key="4">
    <source>
        <dbReference type="ARBA" id="ARBA00022496"/>
    </source>
</evidence>
<evidence type="ECO:0000313" key="12">
    <source>
        <dbReference type="EMBL" id="TXC71093.1"/>
    </source>
</evidence>